<dbReference type="Gene3D" id="1.20.1050.10">
    <property type="match status" value="1"/>
</dbReference>
<feature type="signal peptide" evidence="1">
    <location>
        <begin position="1"/>
        <end position="21"/>
    </location>
</feature>
<sequence length="126" mass="14332">MPLPLLITIAGLGLSYYGLKGIDVGIDAIWNKFNRNKKLEIPNECARSPFFNGNNLGFLDIVVGPVSCNYQAFNEAVTVIFEPTKHPTFFSWVTALKEHPLMKEILPPHDKMVAKYRQKYPHLMKL</sequence>
<proteinExistence type="predicted"/>
<dbReference type="InterPro" id="IPR036282">
    <property type="entry name" value="Glutathione-S-Trfase_C_sf"/>
</dbReference>
<dbReference type="AlphaFoldDB" id="A0A1R3I8Z6"/>
<evidence type="ECO:0000256" key="1">
    <source>
        <dbReference type="SAM" id="SignalP"/>
    </source>
</evidence>
<dbReference type="Proteomes" id="UP000188268">
    <property type="component" value="Unassembled WGS sequence"/>
</dbReference>
<keyword evidence="3" id="KW-1185">Reference proteome</keyword>
<name>A0A1R3I8Z6_COCAP</name>
<dbReference type="EMBL" id="AWWV01010499">
    <property type="protein sequence ID" value="OMO79039.1"/>
    <property type="molecule type" value="Genomic_DNA"/>
</dbReference>
<dbReference type="STRING" id="210143.A0A1R3I8Z6"/>
<dbReference type="OrthoDB" id="4951845at2759"/>
<organism evidence="2 3">
    <name type="scientific">Corchorus capsularis</name>
    <name type="common">Jute</name>
    <dbReference type="NCBI Taxonomy" id="210143"/>
    <lineage>
        <taxon>Eukaryota</taxon>
        <taxon>Viridiplantae</taxon>
        <taxon>Streptophyta</taxon>
        <taxon>Embryophyta</taxon>
        <taxon>Tracheophyta</taxon>
        <taxon>Spermatophyta</taxon>
        <taxon>Magnoliopsida</taxon>
        <taxon>eudicotyledons</taxon>
        <taxon>Gunneridae</taxon>
        <taxon>Pentapetalae</taxon>
        <taxon>rosids</taxon>
        <taxon>malvids</taxon>
        <taxon>Malvales</taxon>
        <taxon>Malvaceae</taxon>
        <taxon>Grewioideae</taxon>
        <taxon>Apeibeae</taxon>
        <taxon>Corchorus</taxon>
    </lineage>
</organism>
<protein>
    <submittedName>
        <fullName evidence="2">Uncharacterized protein</fullName>
    </submittedName>
</protein>
<evidence type="ECO:0000313" key="3">
    <source>
        <dbReference type="Proteomes" id="UP000188268"/>
    </source>
</evidence>
<feature type="chain" id="PRO_5012413062" evidence="1">
    <location>
        <begin position="22"/>
        <end position="126"/>
    </location>
</feature>
<gene>
    <name evidence="2" type="ORF">CCACVL1_13938</name>
</gene>
<comment type="caution">
    <text evidence="2">The sequence shown here is derived from an EMBL/GenBank/DDBJ whole genome shotgun (WGS) entry which is preliminary data.</text>
</comment>
<reference evidence="2 3" key="1">
    <citation type="submission" date="2013-09" db="EMBL/GenBank/DDBJ databases">
        <title>Corchorus capsularis genome sequencing.</title>
        <authorList>
            <person name="Alam M."/>
            <person name="Haque M.S."/>
            <person name="Islam M.S."/>
            <person name="Emdad E.M."/>
            <person name="Islam M.M."/>
            <person name="Ahmed B."/>
            <person name="Halim A."/>
            <person name="Hossen Q.M.M."/>
            <person name="Hossain M.Z."/>
            <person name="Ahmed R."/>
            <person name="Khan M.M."/>
            <person name="Islam R."/>
            <person name="Rashid M.M."/>
            <person name="Khan S.A."/>
            <person name="Rahman M.S."/>
            <person name="Alam M."/>
        </authorList>
    </citation>
    <scope>NUCLEOTIDE SEQUENCE [LARGE SCALE GENOMIC DNA]</scope>
    <source>
        <strain evidence="3">cv. CVL-1</strain>
        <tissue evidence="2">Whole seedling</tissue>
    </source>
</reference>
<keyword evidence="1" id="KW-0732">Signal</keyword>
<dbReference type="SUPFAM" id="SSF47616">
    <property type="entry name" value="GST C-terminal domain-like"/>
    <property type="match status" value="1"/>
</dbReference>
<accession>A0A1R3I8Z6</accession>
<dbReference type="Gramene" id="OMO79039">
    <property type="protein sequence ID" value="OMO79039"/>
    <property type="gene ID" value="CCACVL1_13938"/>
</dbReference>
<evidence type="ECO:0000313" key="2">
    <source>
        <dbReference type="EMBL" id="OMO79039.1"/>
    </source>
</evidence>